<evidence type="ECO:0000256" key="1">
    <source>
        <dbReference type="SAM" id="MobiDB-lite"/>
    </source>
</evidence>
<feature type="compositionally biased region" description="Basic and acidic residues" evidence="1">
    <location>
        <begin position="639"/>
        <end position="654"/>
    </location>
</feature>
<keyword evidence="3" id="KW-1185">Reference proteome</keyword>
<dbReference type="InParanoid" id="A0A1U7ZI23"/>
<dbReference type="OrthoDB" id="1305902at2759"/>
<evidence type="ECO:0000313" key="3">
    <source>
        <dbReference type="Proteomes" id="UP000189703"/>
    </source>
</evidence>
<dbReference type="Pfam" id="PF13650">
    <property type="entry name" value="Asp_protease_2"/>
    <property type="match status" value="1"/>
</dbReference>
<dbReference type="CDD" id="cd00303">
    <property type="entry name" value="retropepsin_like"/>
    <property type="match status" value="1"/>
</dbReference>
<organism evidence="3 4">
    <name type="scientific">Nelumbo nucifera</name>
    <name type="common">Sacred lotus</name>
    <dbReference type="NCBI Taxonomy" id="4432"/>
    <lineage>
        <taxon>Eukaryota</taxon>
        <taxon>Viridiplantae</taxon>
        <taxon>Streptophyta</taxon>
        <taxon>Embryophyta</taxon>
        <taxon>Tracheophyta</taxon>
        <taxon>Spermatophyta</taxon>
        <taxon>Magnoliopsida</taxon>
        <taxon>Proteales</taxon>
        <taxon>Nelumbonaceae</taxon>
        <taxon>Nelumbo</taxon>
    </lineage>
</organism>
<dbReference type="OMA" id="HANDQET"/>
<name>A0A1U7ZI23_NELNU</name>
<dbReference type="PANTHER" id="PTHR33067">
    <property type="entry name" value="RNA-DIRECTED DNA POLYMERASE-RELATED"/>
    <property type="match status" value="1"/>
</dbReference>
<dbReference type="Pfam" id="PF03732">
    <property type="entry name" value="Retrotrans_gag"/>
    <property type="match status" value="1"/>
</dbReference>
<dbReference type="InterPro" id="IPR021109">
    <property type="entry name" value="Peptidase_aspartic_dom_sf"/>
</dbReference>
<dbReference type="eggNOG" id="KOG0017">
    <property type="taxonomic scope" value="Eukaryota"/>
</dbReference>
<dbReference type="Proteomes" id="UP000189703">
    <property type="component" value="Unplaced"/>
</dbReference>
<dbReference type="AlphaFoldDB" id="A0A1U7ZI23"/>
<feature type="region of interest" description="Disordered" evidence="1">
    <location>
        <begin position="287"/>
        <end position="322"/>
    </location>
</feature>
<evidence type="ECO:0000313" key="4">
    <source>
        <dbReference type="RefSeq" id="XP_010247886.2"/>
    </source>
</evidence>
<dbReference type="GeneID" id="104590827"/>
<sequence length="662" mass="74824">MPKDFKVSPLDKYDGSFDLNDHVDSFQSQMHLAGVDADVNFELKSGLIHLLPIFQGLVGEDPHKHLKELHVVCTSMKPMGVTEEQIKLRAFPFSLKDSAKDWLYYLPYGSVTTWNEMKRLFLEKYFPASRVANIRKEIYRIRQYNGEFLHEYWERFKKLCTSCPHHQISEQLLIQYFYEGHQPIDRSMIDAASGGALVDKTPEAARNLIANIAANSQQFSYWLNLLAKHANDQETRASIQRLDNQMGQMATAISWLEAQSLGKLPSQTVVNPKENVSAIVLRSGKEVETPARTEPAVSNQGKEKDIVPNDDEVPKRKFPPLSAYKPVPPFPNALVGTRKDEQFNEFYETFRRCETNTPLFNALKQVPHYAKFLKELCTHKKKQKLKGCEKVRVGENVSAVIKKLPTKCEDPGMFTIPCMIGNTRIEKAMLDLGASINVMPYSIYASLKLGPLSKTGVVIQLADRSNAYPKGVVKDVLVKVNDLVFPADFYVLDMDNGDQTTPILIGRPFLKASKTKKDVYSGTLTMEFDGKIVKFNIYNAMKYPTNDNSVHSVDMIDSLAQEAFKLDGKDGLEIAISKHLEKKGPMLNADLKETIATLNDSLELQQSGNAPYIMLSISNGRPLPSVLQATIPELNPPMVDERGEHRKMQPRELEDPIYDYQK</sequence>
<dbReference type="PANTHER" id="PTHR33067:SF15">
    <property type="entry name" value="RNA-DIRECTED DNA POLYMERASE"/>
    <property type="match status" value="1"/>
</dbReference>
<proteinExistence type="predicted"/>
<evidence type="ECO:0000259" key="2">
    <source>
        <dbReference type="Pfam" id="PF03732"/>
    </source>
</evidence>
<dbReference type="Gene3D" id="2.40.70.10">
    <property type="entry name" value="Acid Proteases"/>
    <property type="match status" value="1"/>
</dbReference>
<dbReference type="KEGG" id="nnu:104590827"/>
<dbReference type="RefSeq" id="XP_010247886.2">
    <property type="nucleotide sequence ID" value="XM_010249584.2"/>
</dbReference>
<feature type="domain" description="Retrotransposon gag" evidence="2">
    <location>
        <begin position="90"/>
        <end position="180"/>
    </location>
</feature>
<feature type="region of interest" description="Disordered" evidence="1">
    <location>
        <begin position="635"/>
        <end position="662"/>
    </location>
</feature>
<accession>A0A1U7ZI23</accession>
<reference evidence="4" key="1">
    <citation type="submission" date="2025-08" db="UniProtKB">
        <authorList>
            <consortium name="RefSeq"/>
        </authorList>
    </citation>
    <scope>IDENTIFICATION</scope>
</reference>
<dbReference type="SUPFAM" id="SSF50630">
    <property type="entry name" value="Acid proteases"/>
    <property type="match status" value="1"/>
</dbReference>
<dbReference type="InterPro" id="IPR005162">
    <property type="entry name" value="Retrotrans_gag_dom"/>
</dbReference>
<gene>
    <name evidence="4" type="primary">LOC104590827</name>
</gene>
<feature type="compositionally biased region" description="Basic and acidic residues" evidence="1">
    <location>
        <begin position="301"/>
        <end position="315"/>
    </location>
</feature>
<protein>
    <submittedName>
        <fullName evidence="4">Uncharacterized protein LOC104590827</fullName>
    </submittedName>
</protein>